<organism evidence="1 2">
    <name type="scientific">Penicillium subrubescens</name>
    <dbReference type="NCBI Taxonomy" id="1316194"/>
    <lineage>
        <taxon>Eukaryota</taxon>
        <taxon>Fungi</taxon>
        <taxon>Dikarya</taxon>
        <taxon>Ascomycota</taxon>
        <taxon>Pezizomycotina</taxon>
        <taxon>Eurotiomycetes</taxon>
        <taxon>Eurotiomycetidae</taxon>
        <taxon>Eurotiales</taxon>
        <taxon>Aspergillaceae</taxon>
        <taxon>Penicillium</taxon>
    </lineage>
</organism>
<reference evidence="1 2" key="1">
    <citation type="submission" date="2016-10" db="EMBL/GenBank/DDBJ databases">
        <title>Genome sequence of the ascomycete fungus Penicillium subrubescens.</title>
        <authorList>
            <person name="De Vries R.P."/>
            <person name="Peng M."/>
            <person name="Dilokpimol A."/>
            <person name="Hilden K."/>
            <person name="Makela M.R."/>
            <person name="Grigoriev I."/>
            <person name="Riley R."/>
            <person name="Granchi Z."/>
        </authorList>
    </citation>
    <scope>NUCLEOTIDE SEQUENCE [LARGE SCALE GENOMIC DNA]</scope>
    <source>
        <strain evidence="1 2">CBS 132785</strain>
    </source>
</reference>
<evidence type="ECO:0000313" key="2">
    <source>
        <dbReference type="Proteomes" id="UP000186955"/>
    </source>
</evidence>
<name>A0A1Q5UB50_9EURO</name>
<dbReference type="AlphaFoldDB" id="A0A1Q5UB50"/>
<sequence length="108" mass="12071">MHSYKLPLTNSLESTMATQVHRHGIQAITEYEYKYTDDEYLYLALNPIEPLYSATPTPTNHASTGAPITNANWWVCCHCDSMNNPDLAPDRCSVCSHYKCAGCNTVVV</sequence>
<dbReference type="OrthoDB" id="4369595at2759"/>
<proteinExistence type="predicted"/>
<gene>
    <name evidence="1" type="ORF">PENSUB_4962</name>
</gene>
<protein>
    <recommendedName>
        <fullName evidence="3">RanBP2-type domain-containing protein</fullName>
    </recommendedName>
</protein>
<dbReference type="Proteomes" id="UP000186955">
    <property type="component" value="Unassembled WGS sequence"/>
</dbReference>
<evidence type="ECO:0008006" key="3">
    <source>
        <dbReference type="Google" id="ProtNLM"/>
    </source>
</evidence>
<comment type="caution">
    <text evidence="1">The sequence shown here is derived from an EMBL/GenBank/DDBJ whole genome shotgun (WGS) entry which is preliminary data.</text>
</comment>
<evidence type="ECO:0000313" key="1">
    <source>
        <dbReference type="EMBL" id="OKP09691.1"/>
    </source>
</evidence>
<keyword evidence="2" id="KW-1185">Reference proteome</keyword>
<accession>A0A1Q5UB50</accession>
<dbReference type="EMBL" id="MNBE01000474">
    <property type="protein sequence ID" value="OKP09691.1"/>
    <property type="molecule type" value="Genomic_DNA"/>
</dbReference>